<evidence type="ECO:0000313" key="8">
    <source>
        <dbReference type="EMBL" id="MBF1128819.1"/>
    </source>
</evidence>
<dbReference type="GO" id="GO:0004619">
    <property type="term" value="F:phosphoglycerate mutase activity"/>
    <property type="evidence" value="ECO:0007669"/>
    <property type="project" value="UniProtKB-EC"/>
</dbReference>
<feature type="binding site" evidence="6">
    <location>
        <position position="58"/>
    </location>
    <ligand>
        <name>substrate</name>
    </ligand>
</feature>
<dbReference type="InterPro" id="IPR005952">
    <property type="entry name" value="Phosphogly_mut1"/>
</dbReference>
<dbReference type="EC" id="5.4.2.11" evidence="2"/>
<feature type="active site" description="Tele-phosphohistidine intermediate" evidence="5">
    <location>
        <position position="9"/>
    </location>
</feature>
<reference evidence="8" key="1">
    <citation type="submission" date="2020-04" db="EMBL/GenBank/DDBJ databases">
        <title>Deep metagenomics examines the oral microbiome during advanced dental caries in children, revealing novel taxa and co-occurrences with host molecules.</title>
        <authorList>
            <person name="Baker J.L."/>
            <person name="Morton J.T."/>
            <person name="Dinis M."/>
            <person name="Alvarez R."/>
            <person name="Tran N.C."/>
            <person name="Knight R."/>
            <person name="Edlund A."/>
        </authorList>
    </citation>
    <scope>NUCLEOTIDE SEQUENCE</scope>
    <source>
        <strain evidence="8">JCVI_32_bin.14</strain>
    </source>
</reference>
<dbReference type="Pfam" id="PF00300">
    <property type="entry name" value="His_Phos_1"/>
    <property type="match status" value="1"/>
</dbReference>
<comment type="caution">
    <text evidence="8">The sequence shown here is derived from an EMBL/GenBank/DDBJ whole genome shotgun (WGS) entry which is preliminary data.</text>
</comment>
<proteinExistence type="inferred from homology"/>
<feature type="binding site" evidence="6">
    <location>
        <begin position="8"/>
        <end position="15"/>
    </location>
    <ligand>
        <name>substrate</name>
    </ligand>
</feature>
<gene>
    <name evidence="8" type="ORF">HXL70_02095</name>
</gene>
<dbReference type="Gene3D" id="3.40.50.1240">
    <property type="entry name" value="Phosphoglycerate mutase-like"/>
    <property type="match status" value="1"/>
</dbReference>
<keyword evidence="4" id="KW-0413">Isomerase</keyword>
<feature type="site" description="Transition state stabilizer" evidence="7">
    <location>
        <position position="150"/>
    </location>
</feature>
<dbReference type="GO" id="GO:0006096">
    <property type="term" value="P:glycolytic process"/>
    <property type="evidence" value="ECO:0007669"/>
    <property type="project" value="UniProtKB-KW"/>
</dbReference>
<dbReference type="Proteomes" id="UP000757890">
    <property type="component" value="Unassembled WGS sequence"/>
</dbReference>
<feature type="active site" description="Proton donor/acceptor" evidence="5">
    <location>
        <position position="82"/>
    </location>
</feature>
<dbReference type="EMBL" id="JABZMK010000003">
    <property type="protein sequence ID" value="MBF1128819.1"/>
    <property type="molecule type" value="Genomic_DNA"/>
</dbReference>
<keyword evidence="3" id="KW-0324">Glycolysis</keyword>
<dbReference type="PROSITE" id="PS00175">
    <property type="entry name" value="PG_MUTASE"/>
    <property type="match status" value="1"/>
</dbReference>
<dbReference type="InterPro" id="IPR029033">
    <property type="entry name" value="His_PPase_superfam"/>
</dbReference>
<dbReference type="SUPFAM" id="SSF53254">
    <property type="entry name" value="Phosphoglycerate mutase-like"/>
    <property type="match status" value="1"/>
</dbReference>
<protein>
    <recommendedName>
        <fullName evidence="2">phosphoglycerate mutase (2,3-diphosphoglycerate-dependent)</fullName>
        <ecNumber evidence="2">5.4.2.11</ecNumber>
    </recommendedName>
</protein>
<dbReference type="CDD" id="cd07067">
    <property type="entry name" value="HP_PGM_like"/>
    <property type="match status" value="1"/>
</dbReference>
<evidence type="ECO:0000256" key="6">
    <source>
        <dbReference type="PIRSR" id="PIRSR613078-2"/>
    </source>
</evidence>
<dbReference type="InterPro" id="IPR001345">
    <property type="entry name" value="PG/BPGM_mutase_AS"/>
</dbReference>
<sequence length="212" mass="24145">MVRIILIRHGETTWNVEGRYQGQEDIPLSPKGIAQGKAAGLALKDISIDAAVSGPLSRAFDTCRFITEYHHVNIRIDERITEISHGRWEGVHADEIKKNYPKEFELWHNRPEQVQMPGGESLEDVRKRVRAAFDDYAAIYQGKTLLVAAHDAVNKVILCDLMGLSMEHFWHFKQDNACINVIEEHEKSWRLVTLNATTHLGYLFSGIDQKGL</sequence>
<dbReference type="AlphaFoldDB" id="A0A930FNN5"/>
<comment type="similarity">
    <text evidence="1">Belongs to the phosphoglycerate mutase family. BPG-dependent PGAM subfamily.</text>
</comment>
<dbReference type="SMART" id="SM00855">
    <property type="entry name" value="PGAM"/>
    <property type="match status" value="1"/>
</dbReference>
<accession>A0A930FNN5</accession>
<evidence type="ECO:0000256" key="7">
    <source>
        <dbReference type="PIRSR" id="PIRSR613078-3"/>
    </source>
</evidence>
<dbReference type="PANTHER" id="PTHR11931">
    <property type="entry name" value="PHOSPHOGLYCERATE MUTASE"/>
    <property type="match status" value="1"/>
</dbReference>
<dbReference type="InterPro" id="IPR013078">
    <property type="entry name" value="His_Pase_superF_clade-1"/>
</dbReference>
<evidence type="ECO:0000256" key="5">
    <source>
        <dbReference type="PIRSR" id="PIRSR613078-1"/>
    </source>
</evidence>
<evidence type="ECO:0000256" key="3">
    <source>
        <dbReference type="ARBA" id="ARBA00023152"/>
    </source>
</evidence>
<evidence type="ECO:0000256" key="1">
    <source>
        <dbReference type="ARBA" id="ARBA00006717"/>
    </source>
</evidence>
<evidence type="ECO:0000256" key="2">
    <source>
        <dbReference type="ARBA" id="ARBA00012028"/>
    </source>
</evidence>
<name>A0A930FNN5_9FIRM</name>
<evidence type="ECO:0000256" key="4">
    <source>
        <dbReference type="ARBA" id="ARBA00023235"/>
    </source>
</evidence>
<organism evidence="8 9">
    <name type="scientific">Dialister invisus</name>
    <dbReference type="NCBI Taxonomy" id="218538"/>
    <lineage>
        <taxon>Bacteria</taxon>
        <taxon>Bacillati</taxon>
        <taxon>Bacillota</taxon>
        <taxon>Negativicutes</taxon>
        <taxon>Veillonellales</taxon>
        <taxon>Veillonellaceae</taxon>
        <taxon>Dialister</taxon>
    </lineage>
</organism>
<evidence type="ECO:0000313" key="9">
    <source>
        <dbReference type="Proteomes" id="UP000757890"/>
    </source>
</evidence>